<gene>
    <name evidence="1" type="ORF">PC129_g14641</name>
</gene>
<accession>A0A8T1HQE3</accession>
<name>A0A8T1HQE3_9STRA</name>
<reference evidence="1" key="1">
    <citation type="submission" date="2018-05" db="EMBL/GenBank/DDBJ databases">
        <title>Effector identification in a new, highly contiguous assembly of the strawberry crown rot pathogen Phytophthora cactorum.</title>
        <authorList>
            <person name="Armitage A.D."/>
            <person name="Nellist C.F."/>
            <person name="Bates H."/>
            <person name="Vickerstaff R.J."/>
            <person name="Harrison R.J."/>
        </authorList>
    </citation>
    <scope>NUCLEOTIDE SEQUENCE</scope>
    <source>
        <strain evidence="1">P421</strain>
    </source>
</reference>
<dbReference type="EMBL" id="RCMV01000638">
    <property type="protein sequence ID" value="KAG3214453.1"/>
    <property type="molecule type" value="Genomic_DNA"/>
</dbReference>
<dbReference type="Proteomes" id="UP000760860">
    <property type="component" value="Unassembled WGS sequence"/>
</dbReference>
<evidence type="ECO:0000313" key="2">
    <source>
        <dbReference type="Proteomes" id="UP000760860"/>
    </source>
</evidence>
<organism evidence="1 2">
    <name type="scientific">Phytophthora cactorum</name>
    <dbReference type="NCBI Taxonomy" id="29920"/>
    <lineage>
        <taxon>Eukaryota</taxon>
        <taxon>Sar</taxon>
        <taxon>Stramenopiles</taxon>
        <taxon>Oomycota</taxon>
        <taxon>Peronosporomycetes</taxon>
        <taxon>Peronosporales</taxon>
        <taxon>Peronosporaceae</taxon>
        <taxon>Phytophthora</taxon>
    </lineage>
</organism>
<proteinExistence type="predicted"/>
<protein>
    <submittedName>
        <fullName evidence="1">Uncharacterized protein</fullName>
    </submittedName>
</protein>
<sequence length="54" mass="6070">MYLIPSPSATHNTAYPALCRAERFLNGRNMTRSRYSNCVPADPAKRAMIAREQA</sequence>
<comment type="caution">
    <text evidence="1">The sequence shown here is derived from an EMBL/GenBank/DDBJ whole genome shotgun (WGS) entry which is preliminary data.</text>
</comment>
<dbReference type="AlphaFoldDB" id="A0A8T1HQE3"/>
<evidence type="ECO:0000313" key="1">
    <source>
        <dbReference type="EMBL" id="KAG3214453.1"/>
    </source>
</evidence>